<gene>
    <name evidence="1" type="ORF">CGC50_05865</name>
</gene>
<proteinExistence type="predicted"/>
<evidence type="ECO:0000313" key="2">
    <source>
        <dbReference type="Proteomes" id="UP000217250"/>
    </source>
</evidence>
<dbReference type="EMBL" id="CP022386">
    <property type="protein sequence ID" value="ATA86732.1"/>
    <property type="molecule type" value="Genomic_DNA"/>
</dbReference>
<dbReference type="GeneID" id="84808084"/>
<evidence type="ECO:0000313" key="1">
    <source>
        <dbReference type="EMBL" id="ATA86732.1"/>
    </source>
</evidence>
<dbReference type="AlphaFoldDB" id="A0A250FNJ4"/>
<protein>
    <submittedName>
        <fullName evidence="1">Uncharacterized protein</fullName>
    </submittedName>
</protein>
<dbReference type="PROSITE" id="PS51257">
    <property type="entry name" value="PROKAR_LIPOPROTEIN"/>
    <property type="match status" value="1"/>
</dbReference>
<dbReference type="RefSeq" id="WP_095910071.1">
    <property type="nucleotide sequence ID" value="NZ_CP022386.1"/>
</dbReference>
<sequence>MKNKEQNVTFHSSLFFLCLLLCACKQSKENTPEDSTPASTPTEEVQITYLRENPSPVVAYDSIPKPIYTDDIDLYEPNRSFDFKSIYFSISTIYNNDSLDIPPQYIKEQKKMSREALSYFPLEGKYRQNIFERMKLTPKDTIFLYSYQENQLRKYPLADTRSVAAVNVYADIENISAWDYEIGFELQHAKDSIVSPLSDLFFNSFVYIGKESPFSLESGIRQMQWKKVSPKEFPASYKLLDDNYLVGNTYKYVLAEVICYVQDFDFDSSKSEDTYYGSKRYFVAVDAKSKKIIKRAFFEEGESTSFAPLDNGQMSPFIGRFLKGKPLAIYGLVYESFGCNPIIFLDDAYENIYPRCDNRH</sequence>
<reference evidence="2" key="1">
    <citation type="submission" date="2017-06" db="EMBL/GenBank/DDBJ databases">
        <title>Capnocytophaga spp. assemblies.</title>
        <authorList>
            <person name="Gulvik C.A."/>
        </authorList>
    </citation>
    <scope>NUCLEOTIDE SEQUENCE [LARGE SCALE GENOMIC DNA]</scope>
    <source>
        <strain evidence="2">H1496</strain>
    </source>
</reference>
<name>A0A250FNJ4_9FLAO</name>
<dbReference type="OrthoDB" id="7069376at2"/>
<organism evidence="1 2">
    <name type="scientific">Capnocytophaga gingivalis</name>
    <dbReference type="NCBI Taxonomy" id="1017"/>
    <lineage>
        <taxon>Bacteria</taxon>
        <taxon>Pseudomonadati</taxon>
        <taxon>Bacteroidota</taxon>
        <taxon>Flavobacteriia</taxon>
        <taxon>Flavobacteriales</taxon>
        <taxon>Flavobacteriaceae</taxon>
        <taxon>Capnocytophaga</taxon>
    </lineage>
</organism>
<accession>A0A250FNJ4</accession>
<dbReference type="KEGG" id="cgh:CGC50_05865"/>
<dbReference type="Proteomes" id="UP000217250">
    <property type="component" value="Chromosome"/>
</dbReference>